<dbReference type="SUPFAM" id="SSF81383">
    <property type="entry name" value="F-box domain"/>
    <property type="match status" value="1"/>
</dbReference>
<name>A0A2R8FD95_9VIRU</name>
<dbReference type="PROSITE" id="PS50181">
    <property type="entry name" value="FBOX"/>
    <property type="match status" value="1"/>
</dbReference>
<reference evidence="2" key="1">
    <citation type="submission" date="2018-03" db="EMBL/GenBank/DDBJ databases">
        <authorList>
            <consortium name="Urmite Genomes"/>
        </authorList>
    </citation>
    <scope>NUCLEOTIDE SEQUENCE [LARGE SCALE GENOMIC DNA]</scope>
    <source>
        <strain evidence="2">IHUMI-S29</strain>
    </source>
</reference>
<gene>
    <name evidence="2" type="ORF">ZAZAV_105</name>
</gene>
<sequence>MRVLSHPPLISHLLILTSLKMELPLEMREVVASSLSYADILSLCRSDRAWREVCRDENFWRNLLLQRFPTAKLDENLSWKENYAQMERFMRRKFYITVSLCYSQQVPFQKNVYDNHGLNHASLVYDLDFEIVLPKVPISEQIYTNGKHCIVNYYPVVSKKEYFTEQDFLNFIAEWLELLKHFANVPGYLRYGPEHYYQIY</sequence>
<organism evidence="2">
    <name type="scientific">Cedratvirus Zaza IHUMI</name>
    <dbReference type="NCBI Taxonomy" id="2126979"/>
    <lineage>
        <taxon>Viruses</taxon>
        <taxon>Pithoviruses</taxon>
    </lineage>
</organism>
<feature type="domain" description="F-box" evidence="1">
    <location>
        <begin position="17"/>
        <end position="63"/>
    </location>
</feature>
<protein>
    <submittedName>
        <fullName evidence="2">F-box domain-containing protein</fullName>
    </submittedName>
</protein>
<dbReference type="InterPro" id="IPR001810">
    <property type="entry name" value="F-box_dom"/>
</dbReference>
<dbReference type="EMBL" id="LT994652">
    <property type="protein sequence ID" value="SPN78974.1"/>
    <property type="molecule type" value="Genomic_DNA"/>
</dbReference>
<dbReference type="Proteomes" id="UP000270547">
    <property type="component" value="Segment"/>
</dbReference>
<dbReference type="Gene3D" id="1.20.1280.50">
    <property type="match status" value="1"/>
</dbReference>
<accession>A0A2R8FD95</accession>
<dbReference type="InterPro" id="IPR036047">
    <property type="entry name" value="F-box-like_dom_sf"/>
</dbReference>
<evidence type="ECO:0000259" key="1">
    <source>
        <dbReference type="PROSITE" id="PS50181"/>
    </source>
</evidence>
<evidence type="ECO:0000313" key="2">
    <source>
        <dbReference type="EMBL" id="SPN78974.1"/>
    </source>
</evidence>
<proteinExistence type="predicted"/>